<keyword evidence="3 7" id="KW-1133">Transmembrane helix</keyword>
<protein>
    <recommendedName>
        <fullName evidence="8">Rhodopsin domain-containing protein</fullName>
    </recommendedName>
</protein>
<proteinExistence type="inferred from homology"/>
<feature type="domain" description="Rhodopsin" evidence="8">
    <location>
        <begin position="33"/>
        <end position="269"/>
    </location>
</feature>
<organism evidence="9 10">
    <name type="scientific">Lentithecium fluviatile CBS 122367</name>
    <dbReference type="NCBI Taxonomy" id="1168545"/>
    <lineage>
        <taxon>Eukaryota</taxon>
        <taxon>Fungi</taxon>
        <taxon>Dikarya</taxon>
        <taxon>Ascomycota</taxon>
        <taxon>Pezizomycotina</taxon>
        <taxon>Dothideomycetes</taxon>
        <taxon>Pleosporomycetidae</taxon>
        <taxon>Pleosporales</taxon>
        <taxon>Massarineae</taxon>
        <taxon>Lentitheciaceae</taxon>
        <taxon>Lentithecium</taxon>
    </lineage>
</organism>
<evidence type="ECO:0000256" key="3">
    <source>
        <dbReference type="ARBA" id="ARBA00022989"/>
    </source>
</evidence>
<evidence type="ECO:0000259" key="8">
    <source>
        <dbReference type="Pfam" id="PF20684"/>
    </source>
</evidence>
<evidence type="ECO:0000256" key="7">
    <source>
        <dbReference type="SAM" id="Phobius"/>
    </source>
</evidence>
<dbReference type="OrthoDB" id="5429740at2759"/>
<feature type="transmembrane region" description="Helical" evidence="7">
    <location>
        <begin position="205"/>
        <end position="224"/>
    </location>
</feature>
<evidence type="ECO:0000256" key="1">
    <source>
        <dbReference type="ARBA" id="ARBA00004141"/>
    </source>
</evidence>
<keyword evidence="10" id="KW-1185">Reference proteome</keyword>
<dbReference type="GO" id="GO:0016020">
    <property type="term" value="C:membrane"/>
    <property type="evidence" value="ECO:0007669"/>
    <property type="project" value="UniProtKB-SubCell"/>
</dbReference>
<name>A0A6G1JEH7_9PLEO</name>
<dbReference type="InterPro" id="IPR049326">
    <property type="entry name" value="Rhodopsin_dom_fungi"/>
</dbReference>
<comment type="similarity">
    <text evidence="5">Belongs to the SAT4 family.</text>
</comment>
<evidence type="ECO:0000313" key="9">
    <source>
        <dbReference type="EMBL" id="KAF2688529.1"/>
    </source>
</evidence>
<dbReference type="PANTHER" id="PTHR33048">
    <property type="entry name" value="PTH11-LIKE INTEGRAL MEMBRANE PROTEIN (AFU_ORTHOLOGUE AFUA_5G11245)"/>
    <property type="match status" value="1"/>
</dbReference>
<feature type="transmembrane region" description="Helical" evidence="7">
    <location>
        <begin position="94"/>
        <end position="117"/>
    </location>
</feature>
<dbReference type="InterPro" id="IPR052337">
    <property type="entry name" value="SAT4-like"/>
</dbReference>
<feature type="region of interest" description="Disordered" evidence="6">
    <location>
        <begin position="286"/>
        <end position="306"/>
    </location>
</feature>
<gene>
    <name evidence="9" type="ORF">K458DRAFT_330926</name>
</gene>
<keyword evidence="4 7" id="KW-0472">Membrane</keyword>
<dbReference type="PANTHER" id="PTHR33048:SF47">
    <property type="entry name" value="INTEGRAL MEMBRANE PROTEIN-RELATED"/>
    <property type="match status" value="1"/>
</dbReference>
<dbReference type="Proteomes" id="UP000799291">
    <property type="component" value="Unassembled WGS sequence"/>
</dbReference>
<keyword evidence="2 7" id="KW-0812">Transmembrane</keyword>
<accession>A0A6G1JEH7</accession>
<dbReference type="Pfam" id="PF20684">
    <property type="entry name" value="Fung_rhodopsin"/>
    <property type="match status" value="1"/>
</dbReference>
<evidence type="ECO:0000256" key="6">
    <source>
        <dbReference type="SAM" id="MobiDB-lite"/>
    </source>
</evidence>
<evidence type="ECO:0000313" key="10">
    <source>
        <dbReference type="Proteomes" id="UP000799291"/>
    </source>
</evidence>
<feature type="transmembrane region" description="Helical" evidence="7">
    <location>
        <begin position="13"/>
        <end position="31"/>
    </location>
</feature>
<evidence type="ECO:0000256" key="4">
    <source>
        <dbReference type="ARBA" id="ARBA00023136"/>
    </source>
</evidence>
<evidence type="ECO:0000256" key="2">
    <source>
        <dbReference type="ARBA" id="ARBA00022692"/>
    </source>
</evidence>
<dbReference type="AlphaFoldDB" id="A0A6G1JEH7"/>
<feature type="transmembrane region" description="Helical" evidence="7">
    <location>
        <begin position="129"/>
        <end position="148"/>
    </location>
</feature>
<feature type="transmembrane region" description="Helical" evidence="7">
    <location>
        <begin position="168"/>
        <end position="193"/>
    </location>
</feature>
<comment type="subcellular location">
    <subcellularLocation>
        <location evidence="1">Membrane</location>
        <topology evidence="1">Multi-pass membrane protein</topology>
    </subcellularLocation>
</comment>
<evidence type="ECO:0000256" key="5">
    <source>
        <dbReference type="ARBA" id="ARBA00038359"/>
    </source>
</evidence>
<reference evidence="9" key="1">
    <citation type="journal article" date="2020" name="Stud. Mycol.">
        <title>101 Dothideomycetes genomes: a test case for predicting lifestyles and emergence of pathogens.</title>
        <authorList>
            <person name="Haridas S."/>
            <person name="Albert R."/>
            <person name="Binder M."/>
            <person name="Bloem J."/>
            <person name="Labutti K."/>
            <person name="Salamov A."/>
            <person name="Andreopoulos B."/>
            <person name="Baker S."/>
            <person name="Barry K."/>
            <person name="Bills G."/>
            <person name="Bluhm B."/>
            <person name="Cannon C."/>
            <person name="Castanera R."/>
            <person name="Culley D."/>
            <person name="Daum C."/>
            <person name="Ezra D."/>
            <person name="Gonzalez J."/>
            <person name="Henrissat B."/>
            <person name="Kuo A."/>
            <person name="Liang C."/>
            <person name="Lipzen A."/>
            <person name="Lutzoni F."/>
            <person name="Magnuson J."/>
            <person name="Mondo S."/>
            <person name="Nolan M."/>
            <person name="Ohm R."/>
            <person name="Pangilinan J."/>
            <person name="Park H.-J."/>
            <person name="Ramirez L."/>
            <person name="Alfaro M."/>
            <person name="Sun H."/>
            <person name="Tritt A."/>
            <person name="Yoshinaga Y."/>
            <person name="Zwiers L.-H."/>
            <person name="Turgeon B."/>
            <person name="Goodwin S."/>
            <person name="Spatafora J."/>
            <person name="Crous P."/>
            <person name="Grigoriev I."/>
        </authorList>
    </citation>
    <scope>NUCLEOTIDE SEQUENCE</scope>
    <source>
        <strain evidence="9">CBS 122367</strain>
    </source>
</reference>
<feature type="transmembrane region" description="Helical" evidence="7">
    <location>
        <begin position="52"/>
        <end position="74"/>
    </location>
</feature>
<sequence length="357" mass="39653">MGNAGSVPATYDAPARGITVMLVVLTTLSMLSRTVSRRLQGASFGIDDGCVIIAYIINLGVLITALLEITLGAVDLPRLSKWTPDEKLYSKNLTLSFGILYTLAIIIVKISVLFLYRRIFTMNERWFRIGWWANFIILMPCYTVFTFTLTGLQVTRGLQFGHNDISRYAALVSGSINAVSDLLVLILPVGMVLRLMLPNREKAALLGIFSLGILATSISVMRTIRFQTKRDHHWNQAYSFYNDMISTSTESSTGLMCVCLTVIKPLLRKSRDLAVSSTRNLLSSASRSYRSKGRSTGSASIHSDNISLHSRKHKNDGITAIRQYDVQTKDLAKGITQTDVVLEDAHTWESVARHRGL</sequence>
<dbReference type="EMBL" id="MU005573">
    <property type="protein sequence ID" value="KAF2688529.1"/>
    <property type="molecule type" value="Genomic_DNA"/>
</dbReference>